<dbReference type="AlphaFoldDB" id="V6TKP9"/>
<evidence type="ECO:0000313" key="2">
    <source>
        <dbReference type="Proteomes" id="UP000018320"/>
    </source>
</evidence>
<organism evidence="1 2">
    <name type="scientific">Giardia intestinalis</name>
    <name type="common">Giardia lamblia</name>
    <dbReference type="NCBI Taxonomy" id="5741"/>
    <lineage>
        <taxon>Eukaryota</taxon>
        <taxon>Metamonada</taxon>
        <taxon>Diplomonadida</taxon>
        <taxon>Hexamitidae</taxon>
        <taxon>Giardiinae</taxon>
        <taxon>Giardia</taxon>
    </lineage>
</organism>
<gene>
    <name evidence="1" type="ORF">DHA2_150104</name>
</gene>
<name>V6TKP9_GIAIN</name>
<proteinExistence type="predicted"/>
<dbReference type="VEuPathDB" id="GiardiaDB:DHA2_150104"/>
<dbReference type="EMBL" id="AHGT01000005">
    <property type="protein sequence ID" value="ESU39204.1"/>
    <property type="molecule type" value="Genomic_DNA"/>
</dbReference>
<comment type="caution">
    <text evidence="1">The sequence shown here is derived from an EMBL/GenBank/DDBJ whole genome shotgun (WGS) entry which is preliminary data.</text>
</comment>
<evidence type="ECO:0000313" key="1">
    <source>
        <dbReference type="EMBL" id="ESU39204.1"/>
    </source>
</evidence>
<dbReference type="VEuPathDB" id="GiardiaDB:GL50803_0026379"/>
<sequence>MERRWYSRDIEVLKYNIYHSSMVRAALPLALRCNACGQTVARGKKLYMQKKGSKQGLIFMFKCPYCTTTLSFIASIADGCYLPGEHTVQVGTAAREQASEQPPPKRLSDELLLSTAITKNPRLSEEYVMREYVRQFKILQRAASQEAPEEPTNLDTRYRALSFLDHA</sequence>
<dbReference type="VEuPathDB" id="GiardiaDB:GL50581_4206"/>
<dbReference type="VEuPathDB" id="GiardiaDB:QR46_1293"/>
<protein>
    <submittedName>
        <fullName evidence="1">Uncharacterized protein</fullName>
    </submittedName>
</protein>
<reference evidence="2" key="1">
    <citation type="submission" date="2012-02" db="EMBL/GenBank/DDBJ databases">
        <title>Genome sequencing of Giardia lamblia Genotypes A2 and B isolates (DH and GS) and comparative analysis with the genomes of Genotypes A1 and E (WB and Pig).</title>
        <authorList>
            <person name="Adam R."/>
            <person name="Dahlstrom E."/>
            <person name="Martens C."/>
            <person name="Bruno D."/>
            <person name="Barbian K."/>
            <person name="Porcella S.F."/>
            <person name="Nash T."/>
        </authorList>
    </citation>
    <scope>NUCLEOTIDE SEQUENCE</scope>
    <source>
        <strain evidence="2">DH</strain>
    </source>
</reference>
<reference evidence="1 2" key="2">
    <citation type="journal article" date="2013" name="Genome Biol. Evol.">
        <title>Genome sequencing of Giardia lamblia genotypes A2 and B isolates (DH and GS) and comparative analysis with the genomes of genotypes A1 and E (WB and Pig).</title>
        <authorList>
            <person name="Adam R.D."/>
            <person name="Dahlstrom E.W."/>
            <person name="Martens C.A."/>
            <person name="Bruno D.P."/>
            <person name="Barbian K.D."/>
            <person name="Ricklefs S.M."/>
            <person name="Hernandez M.M."/>
            <person name="Narla N.P."/>
            <person name="Patel R.B."/>
            <person name="Porcella S.F."/>
            <person name="Nash T.E."/>
        </authorList>
    </citation>
    <scope>NUCLEOTIDE SEQUENCE [LARGE SCALE GENOMIC DNA]</scope>
    <source>
        <strain evidence="1 2">DH</strain>
    </source>
</reference>
<dbReference type="Proteomes" id="UP000018320">
    <property type="component" value="Unassembled WGS sequence"/>
</dbReference>
<accession>V6TKP9</accession>